<feature type="domain" description="N-acetyltransferase" evidence="4">
    <location>
        <begin position="10"/>
        <end position="175"/>
    </location>
</feature>
<dbReference type="EMBL" id="BMWS01000020">
    <property type="protein sequence ID" value="GGX25351.1"/>
    <property type="molecule type" value="Genomic_DNA"/>
</dbReference>
<evidence type="ECO:0000256" key="1">
    <source>
        <dbReference type="ARBA" id="ARBA00022679"/>
    </source>
</evidence>
<sequence>MNRKLVTKRLCLSLVEKTDAQKIHQLHSIPEVDKFNVLGIPDNIKITEMIVAKWIDFIRLQKEYVFTIETVDKKDFIGLIAIKIGNPKYKIGEVWYKLNPSFWGKGYATEALKEILRIGFEKLNLHRIEAGCAIDNIGSIRVLEKSGMNKEGHKRKVLPLKSGWSDNYEYAILEEDWDTQSS</sequence>
<comment type="similarity">
    <text evidence="3">Belongs to the acetyltransferase family. RimJ subfamily.</text>
</comment>
<dbReference type="AlphaFoldDB" id="A0A918N3V2"/>
<dbReference type="Gene3D" id="3.40.630.30">
    <property type="match status" value="1"/>
</dbReference>
<proteinExistence type="inferred from homology"/>
<dbReference type="Proteomes" id="UP000601108">
    <property type="component" value="Unassembled WGS sequence"/>
</dbReference>
<dbReference type="GO" id="GO:0016747">
    <property type="term" value="F:acyltransferase activity, transferring groups other than amino-acyl groups"/>
    <property type="evidence" value="ECO:0007669"/>
    <property type="project" value="InterPro"/>
</dbReference>
<name>A0A918N3V2_9FLAO</name>
<evidence type="ECO:0000259" key="4">
    <source>
        <dbReference type="PROSITE" id="PS51186"/>
    </source>
</evidence>
<organism evidence="5 6">
    <name type="scientific">Aquimarina muelleri</name>
    <dbReference type="NCBI Taxonomy" id="279356"/>
    <lineage>
        <taxon>Bacteria</taxon>
        <taxon>Pseudomonadati</taxon>
        <taxon>Bacteroidota</taxon>
        <taxon>Flavobacteriia</taxon>
        <taxon>Flavobacteriales</taxon>
        <taxon>Flavobacteriaceae</taxon>
        <taxon>Aquimarina</taxon>
    </lineage>
</organism>
<protein>
    <recommendedName>
        <fullName evidence="4">N-acetyltransferase domain-containing protein</fullName>
    </recommendedName>
</protein>
<keyword evidence="6" id="KW-1185">Reference proteome</keyword>
<dbReference type="PANTHER" id="PTHR43792:SF8">
    <property type="entry name" value="[RIBOSOMAL PROTEIN US5]-ALANINE N-ACETYLTRANSFERASE"/>
    <property type="match status" value="1"/>
</dbReference>
<evidence type="ECO:0000313" key="6">
    <source>
        <dbReference type="Proteomes" id="UP000601108"/>
    </source>
</evidence>
<accession>A0A918N3V2</accession>
<dbReference type="PROSITE" id="PS51186">
    <property type="entry name" value="GNAT"/>
    <property type="match status" value="1"/>
</dbReference>
<dbReference type="InterPro" id="IPR000182">
    <property type="entry name" value="GNAT_dom"/>
</dbReference>
<dbReference type="Pfam" id="PF13302">
    <property type="entry name" value="Acetyltransf_3"/>
    <property type="match status" value="1"/>
</dbReference>
<dbReference type="SUPFAM" id="SSF55729">
    <property type="entry name" value="Acyl-CoA N-acyltransferases (Nat)"/>
    <property type="match status" value="1"/>
</dbReference>
<evidence type="ECO:0000256" key="2">
    <source>
        <dbReference type="ARBA" id="ARBA00023315"/>
    </source>
</evidence>
<evidence type="ECO:0000256" key="3">
    <source>
        <dbReference type="ARBA" id="ARBA00038502"/>
    </source>
</evidence>
<keyword evidence="2" id="KW-0012">Acyltransferase</keyword>
<reference evidence="5 6" key="1">
    <citation type="journal article" date="2014" name="Int. J. Syst. Evol. Microbiol.">
        <title>Complete genome sequence of Corynebacterium casei LMG S-19264T (=DSM 44701T), isolated from a smear-ripened cheese.</title>
        <authorList>
            <consortium name="US DOE Joint Genome Institute (JGI-PGF)"/>
            <person name="Walter F."/>
            <person name="Albersmeier A."/>
            <person name="Kalinowski J."/>
            <person name="Ruckert C."/>
        </authorList>
    </citation>
    <scope>NUCLEOTIDE SEQUENCE [LARGE SCALE GENOMIC DNA]</scope>
    <source>
        <strain evidence="5 6">KCTC 12285</strain>
    </source>
</reference>
<comment type="caution">
    <text evidence="5">The sequence shown here is derived from an EMBL/GenBank/DDBJ whole genome shotgun (WGS) entry which is preliminary data.</text>
</comment>
<dbReference type="RefSeq" id="WP_027414448.1">
    <property type="nucleotide sequence ID" value="NZ_BMWS01000020.1"/>
</dbReference>
<evidence type="ECO:0000313" key="5">
    <source>
        <dbReference type="EMBL" id="GGX25351.1"/>
    </source>
</evidence>
<dbReference type="PANTHER" id="PTHR43792">
    <property type="entry name" value="GNAT FAMILY, PUTATIVE (AFU_ORTHOLOGUE AFUA_3G00765)-RELATED-RELATED"/>
    <property type="match status" value="1"/>
</dbReference>
<dbReference type="InterPro" id="IPR051531">
    <property type="entry name" value="N-acetyltransferase"/>
</dbReference>
<dbReference type="InterPro" id="IPR016181">
    <property type="entry name" value="Acyl_CoA_acyltransferase"/>
</dbReference>
<gene>
    <name evidence="5" type="ORF">GCM10007384_28030</name>
</gene>
<keyword evidence="1" id="KW-0808">Transferase</keyword>